<name>A0AAP5WC79_9LACO</name>
<accession>A0AAP5WC79</accession>
<dbReference type="AlphaFoldDB" id="A0AAP5WC79"/>
<dbReference type="RefSeq" id="WP_068807775.1">
    <property type="nucleotide sequence ID" value="NZ_LXND01000075.1"/>
</dbReference>
<proteinExistence type="predicted"/>
<sequence length="213" mass="24685">MSQDSDDLFVVRFGGDFSKHKIRLSYSNNDDDFSKQPRAEFSSTYLINAGTNSLGAAHTSYEVGSKPLESKASLKREQQQYDSAVHWIFKHVLSVKDAKQLQVYFKKHAKSLYQKQEKADKARSHSQRISNRTFKKRFLKATYKPKYTDNQWRAFIKQRAEFLNLSVAKITKSTLSDDESLEYDYDYTSTISVGYYQGQFPILRDIKVISIIS</sequence>
<evidence type="ECO:0000313" key="2">
    <source>
        <dbReference type="EMBL" id="OAD63433.1"/>
    </source>
</evidence>
<dbReference type="Proteomes" id="UP000077280">
    <property type="component" value="Unassembled WGS sequence"/>
</dbReference>
<evidence type="ECO:0000313" key="3">
    <source>
        <dbReference type="Proteomes" id="UP000077280"/>
    </source>
</evidence>
<reference evidence="2 3" key="1">
    <citation type="submission" date="2016-05" db="EMBL/GenBank/DDBJ databases">
        <title>Draft genome sequence of Pediococcus parvulus 2.6, a probiotic beta-glucan producer strain.</title>
        <authorList>
            <person name="Mohedano M.L."/>
            <person name="Perez-Ramos A."/>
            <person name="Duenas M.T."/>
            <person name="Lamontanara A."/>
            <person name="Orru L."/>
            <person name="Spano G."/>
            <person name="Capozzi V."/>
            <person name="Lopez P."/>
        </authorList>
    </citation>
    <scope>NUCLEOTIDE SEQUENCE [LARGE SCALE GENOMIC DNA]</scope>
    <source>
        <strain evidence="2 3">2.6</strain>
    </source>
</reference>
<dbReference type="EMBL" id="WERX01000033">
    <property type="protein sequence ID" value="MDV7694988.1"/>
    <property type="molecule type" value="Genomic_DNA"/>
</dbReference>
<dbReference type="Proteomes" id="UP001275867">
    <property type="component" value="Unassembled WGS sequence"/>
</dbReference>
<evidence type="ECO:0000313" key="1">
    <source>
        <dbReference type="EMBL" id="MDV7694988.1"/>
    </source>
</evidence>
<organism evidence="1 4">
    <name type="scientific">Pediococcus parvulus</name>
    <dbReference type="NCBI Taxonomy" id="54062"/>
    <lineage>
        <taxon>Bacteria</taxon>
        <taxon>Bacillati</taxon>
        <taxon>Bacillota</taxon>
        <taxon>Bacilli</taxon>
        <taxon>Lactobacillales</taxon>
        <taxon>Lactobacillaceae</taxon>
        <taxon>Pediococcus</taxon>
    </lineage>
</organism>
<gene>
    <name evidence="2" type="ORF">A7K95_09565</name>
    <name evidence="1" type="ORF">GA842_09005</name>
</gene>
<dbReference type="EMBL" id="LXND01000075">
    <property type="protein sequence ID" value="OAD63433.1"/>
    <property type="molecule type" value="Genomic_DNA"/>
</dbReference>
<evidence type="ECO:0000313" key="4">
    <source>
        <dbReference type="Proteomes" id="UP001275867"/>
    </source>
</evidence>
<protein>
    <submittedName>
        <fullName evidence="1">Uncharacterized protein</fullName>
    </submittedName>
</protein>
<keyword evidence="3" id="KW-1185">Reference proteome</keyword>
<comment type="caution">
    <text evidence="1">The sequence shown here is derived from an EMBL/GenBank/DDBJ whole genome shotgun (WGS) entry which is preliminary data.</text>
</comment>
<reference evidence="1" key="2">
    <citation type="submission" date="2019-10" db="EMBL/GenBank/DDBJ databases">
        <title>Malate fermentation in French cider.</title>
        <authorList>
            <person name="Cousin F.J."/>
            <person name="Medina Fernandez S."/>
            <person name="Misery B."/>
            <person name="Laplace J.-M."/>
            <person name="Cretenet M."/>
        </authorList>
    </citation>
    <scope>NUCLEOTIDE SEQUENCE</scope>
    <source>
        <strain evidence="1">UCMA15901</strain>
    </source>
</reference>